<organism evidence="4 5">
    <name type="scientific">Canis lupus dingo</name>
    <name type="common">dingo</name>
    <dbReference type="NCBI Taxonomy" id="286419"/>
    <lineage>
        <taxon>Eukaryota</taxon>
        <taxon>Metazoa</taxon>
        <taxon>Chordata</taxon>
        <taxon>Craniata</taxon>
        <taxon>Vertebrata</taxon>
        <taxon>Euteleostomi</taxon>
        <taxon>Mammalia</taxon>
        <taxon>Eutheria</taxon>
        <taxon>Laurasiatheria</taxon>
        <taxon>Carnivora</taxon>
        <taxon>Caniformia</taxon>
        <taxon>Canidae</taxon>
        <taxon>Canis</taxon>
    </lineage>
</organism>
<dbReference type="GO" id="GO:0019391">
    <property type="term" value="P:glucuronoside catabolic process"/>
    <property type="evidence" value="ECO:0007669"/>
    <property type="project" value="TreeGrafter"/>
</dbReference>
<feature type="transmembrane region" description="Helical" evidence="2">
    <location>
        <begin position="12"/>
        <end position="33"/>
    </location>
</feature>
<dbReference type="FunFam" id="2.60.120.260:FF:000027">
    <property type="entry name" value="Beta-glucuronidase"/>
    <property type="match status" value="1"/>
</dbReference>
<evidence type="ECO:0000313" key="5">
    <source>
        <dbReference type="Proteomes" id="UP000694391"/>
    </source>
</evidence>
<dbReference type="PANTHER" id="PTHR10066">
    <property type="entry name" value="BETA-GLUCURONIDASE"/>
    <property type="match status" value="1"/>
</dbReference>
<evidence type="ECO:0000313" key="4">
    <source>
        <dbReference type="Ensembl" id="ENSCAFP00020006392.1"/>
    </source>
</evidence>
<dbReference type="GO" id="GO:0004566">
    <property type="term" value="F:beta-glucuronidase activity"/>
    <property type="evidence" value="ECO:0007669"/>
    <property type="project" value="TreeGrafter"/>
</dbReference>
<keyword evidence="5" id="KW-1185">Reference proteome</keyword>
<feature type="domain" description="Glycosyl hydrolases family 2 sugar binding" evidence="3">
    <location>
        <begin position="89"/>
        <end position="197"/>
    </location>
</feature>
<dbReference type="Pfam" id="PF02837">
    <property type="entry name" value="Glyco_hydro_2_N"/>
    <property type="match status" value="1"/>
</dbReference>
<sequence length="219" mass="24356">IRGHARPRRKHVSGAGGAWVALGPLLWTCGLALEGGMLYPRESPSRERKDLDGLWSFRADFSDGRRQGFEQQWYRAPLRESGPTLDMPVPQLRSFVGWVWYEREATLPRRWSQDPGTRVVLRIGSGPLLWPSWSWVNGVHVAEHEGGHLPFEADISKLVQSGPLSSCRITLAINNTLTPHTLPPGTIVYKTDAFQVSSTLLPCPPAPHPLGFRLGAGWP</sequence>
<dbReference type="PANTHER" id="PTHR10066:SF67">
    <property type="entry name" value="BETA-GLUCURONIDASE"/>
    <property type="match status" value="1"/>
</dbReference>
<dbReference type="InterPro" id="IPR006104">
    <property type="entry name" value="Glyco_hydro_2_N"/>
</dbReference>
<keyword evidence="2" id="KW-0812">Transmembrane</keyword>
<reference evidence="4" key="2">
    <citation type="submission" date="2025-09" db="UniProtKB">
        <authorList>
            <consortium name="Ensembl"/>
        </authorList>
    </citation>
    <scope>IDENTIFICATION</scope>
</reference>
<dbReference type="GeneTree" id="ENSGT00390000001752"/>
<dbReference type="Proteomes" id="UP000694391">
    <property type="component" value="Unplaced"/>
</dbReference>
<dbReference type="Ensembl" id="ENSCAFT00020007397.1">
    <property type="protein sequence ID" value="ENSCAFP00020006392.1"/>
    <property type="gene ID" value="ENSCAFG00020005186.1"/>
</dbReference>
<dbReference type="SUPFAM" id="SSF49785">
    <property type="entry name" value="Galactose-binding domain-like"/>
    <property type="match status" value="1"/>
</dbReference>
<keyword evidence="2" id="KW-0472">Membrane</keyword>
<keyword evidence="2" id="KW-1133">Transmembrane helix</keyword>
<protein>
    <recommendedName>
        <fullName evidence="3">Glycosyl hydrolases family 2 sugar binding domain-containing protein</fullName>
    </recommendedName>
</protein>
<dbReference type="GO" id="GO:0005102">
    <property type="term" value="F:signaling receptor binding"/>
    <property type="evidence" value="ECO:0007669"/>
    <property type="project" value="TreeGrafter"/>
</dbReference>
<dbReference type="GO" id="GO:0030246">
    <property type="term" value="F:carbohydrate binding"/>
    <property type="evidence" value="ECO:0007669"/>
    <property type="project" value="TreeGrafter"/>
</dbReference>
<evidence type="ECO:0000256" key="1">
    <source>
        <dbReference type="ARBA" id="ARBA00007401"/>
    </source>
</evidence>
<dbReference type="GO" id="GO:0005615">
    <property type="term" value="C:extracellular space"/>
    <property type="evidence" value="ECO:0007669"/>
    <property type="project" value="TreeGrafter"/>
</dbReference>
<dbReference type="GO" id="GO:0005975">
    <property type="term" value="P:carbohydrate metabolic process"/>
    <property type="evidence" value="ECO:0007669"/>
    <property type="project" value="InterPro"/>
</dbReference>
<evidence type="ECO:0000259" key="3">
    <source>
        <dbReference type="Pfam" id="PF02837"/>
    </source>
</evidence>
<name>A0A8C0JWJ9_CANLU</name>
<dbReference type="Gene3D" id="2.60.120.260">
    <property type="entry name" value="Galactose-binding domain-like"/>
    <property type="match status" value="1"/>
</dbReference>
<dbReference type="AlphaFoldDB" id="A0A8C0JWJ9"/>
<evidence type="ECO:0000256" key="2">
    <source>
        <dbReference type="SAM" id="Phobius"/>
    </source>
</evidence>
<reference evidence="4" key="1">
    <citation type="submission" date="2025-08" db="UniProtKB">
        <authorList>
            <consortium name="Ensembl"/>
        </authorList>
    </citation>
    <scope>IDENTIFICATION</scope>
</reference>
<comment type="similarity">
    <text evidence="1">Belongs to the glycosyl hydrolase 2 family.</text>
</comment>
<proteinExistence type="inferred from homology"/>
<accession>A0A8C0JWJ9</accession>
<dbReference type="InterPro" id="IPR008979">
    <property type="entry name" value="Galactose-bd-like_sf"/>
</dbReference>